<dbReference type="InterPro" id="IPR001680">
    <property type="entry name" value="WD40_rpt"/>
</dbReference>
<keyword evidence="6" id="KW-0238">DNA-binding</keyword>
<evidence type="ECO:0000256" key="4">
    <source>
        <dbReference type="ARBA" id="ARBA00022574"/>
    </source>
</evidence>
<evidence type="ECO:0000256" key="6">
    <source>
        <dbReference type="RuleBase" id="RU365004"/>
    </source>
</evidence>
<accession>A0ABR1YFV7</accession>
<comment type="similarity">
    <text evidence="2 6">Belongs to the WD repeat DDB2/WDR76 family.</text>
</comment>
<evidence type="ECO:0000256" key="1">
    <source>
        <dbReference type="ARBA" id="ARBA00002653"/>
    </source>
</evidence>
<dbReference type="Pfam" id="PF00400">
    <property type="entry name" value="WD40"/>
    <property type="match status" value="4"/>
</dbReference>
<evidence type="ECO:0000256" key="2">
    <source>
        <dbReference type="ARBA" id="ARBA00005434"/>
    </source>
</evidence>
<sequence length="518" mass="57382">MARGAKSTLNEYELKRQEQIAKNQELLRSLALDAQQAGLAPSAPKPRSSTPAKRKAPVKKEKEEILPRRTSSRLRGIVADSEVAKRKAEEENQALQEAERAKRQRVSDDLNLGDVVVAGQHWDQYGNFLKGVGPAKPYERTFNAENVKDTTDKELRALREKMSGLQLWEGFEPNQIKITPERIYAMEFHPTADKALIFAGDKMGNLGLFDGSQSAPEVKAEDDEDDEEAEPAISTFKIHTRTISAMQFSLTESNALFSSSYDSTIRRLDLNKGTAVEVYAPQDKSEDAPLSGLDVNTPNMVYFSTLDGAFGMHDIRAPPKNTGGTEIFRLSDKKIGGFSMHPIHAHFFATASLDRTMKLWDLRKISGKGDNRTPALLGEHESRLSVSHAAFNSAGQVATSSYDDTIKVYDFSDCASWKAGSKLTEEGMQPKSIIPHNNQTGRWVTILRAQWQMNPQDGVQRLCIGNMNRFVDIYTSKGEQLAQLGGDGITAVPAVARFHPTMDWIAAGTASGKLCFWQ</sequence>
<dbReference type="PANTHER" id="PTHR14773">
    <property type="entry name" value="WD REPEAT-CONTAINING PROTEIN 76"/>
    <property type="match status" value="1"/>
</dbReference>
<dbReference type="SMART" id="SM00320">
    <property type="entry name" value="WD40"/>
    <property type="match status" value="4"/>
</dbReference>
<evidence type="ECO:0000313" key="9">
    <source>
        <dbReference type="Proteomes" id="UP001492380"/>
    </source>
</evidence>
<name>A0ABR1YFV7_9PEZI</name>
<evidence type="ECO:0000313" key="8">
    <source>
        <dbReference type="EMBL" id="KAK8227430.1"/>
    </source>
</evidence>
<evidence type="ECO:0000256" key="7">
    <source>
        <dbReference type="SAM" id="MobiDB-lite"/>
    </source>
</evidence>
<proteinExistence type="inferred from homology"/>
<dbReference type="InterPro" id="IPR036322">
    <property type="entry name" value="WD40_repeat_dom_sf"/>
</dbReference>
<dbReference type="Gene3D" id="2.130.10.10">
    <property type="entry name" value="YVTN repeat-like/Quinoprotein amine dehydrogenase"/>
    <property type="match status" value="1"/>
</dbReference>
<comment type="caution">
    <text evidence="8">The sequence shown here is derived from an EMBL/GenBank/DDBJ whole genome shotgun (WGS) entry which is preliminary data.</text>
</comment>
<gene>
    <name evidence="8" type="ORF">HDK90DRAFT_59807</name>
</gene>
<dbReference type="InterPro" id="IPR050853">
    <property type="entry name" value="WD_repeat_DNA-damage-binding"/>
</dbReference>
<dbReference type="Proteomes" id="UP001492380">
    <property type="component" value="Unassembled WGS sequence"/>
</dbReference>
<evidence type="ECO:0000256" key="5">
    <source>
        <dbReference type="ARBA" id="ARBA00022737"/>
    </source>
</evidence>
<comment type="function">
    <text evidence="1 6">DNA-binding protein that binds to both single- and double-stranded DNA. Binds preferentially to UV-damaged DNA. May be involved in DNA-metabolic processes.</text>
</comment>
<keyword evidence="9" id="KW-1185">Reference proteome</keyword>
<dbReference type="SUPFAM" id="SSF50978">
    <property type="entry name" value="WD40 repeat-like"/>
    <property type="match status" value="1"/>
</dbReference>
<keyword evidence="6" id="KW-0227">DNA damage</keyword>
<feature type="compositionally biased region" description="Basic and acidic residues" evidence="7">
    <location>
        <begin position="58"/>
        <end position="67"/>
    </location>
</feature>
<dbReference type="PANTHER" id="PTHR14773:SF0">
    <property type="entry name" value="WD REPEAT-CONTAINING PROTEIN 76"/>
    <property type="match status" value="1"/>
</dbReference>
<protein>
    <recommendedName>
        <fullName evidence="3 6">DNA damage-binding protein CMR1</fullName>
    </recommendedName>
</protein>
<dbReference type="InterPro" id="IPR015943">
    <property type="entry name" value="WD40/YVTN_repeat-like_dom_sf"/>
</dbReference>
<feature type="region of interest" description="Disordered" evidence="7">
    <location>
        <begin position="32"/>
        <end position="72"/>
    </location>
</feature>
<feature type="region of interest" description="Disordered" evidence="7">
    <location>
        <begin position="84"/>
        <end position="104"/>
    </location>
</feature>
<reference evidence="8 9" key="1">
    <citation type="submission" date="2024-04" db="EMBL/GenBank/DDBJ databases">
        <title>Phyllosticta paracitricarpa is synonymous to the EU quarantine fungus P. citricarpa based on phylogenomic analyses.</title>
        <authorList>
            <consortium name="Lawrence Berkeley National Laboratory"/>
            <person name="Van Ingen-Buijs V.A."/>
            <person name="Van Westerhoven A.C."/>
            <person name="Haridas S."/>
            <person name="Skiadas P."/>
            <person name="Martin F."/>
            <person name="Groenewald J.Z."/>
            <person name="Crous P.W."/>
            <person name="Seidl M.F."/>
        </authorList>
    </citation>
    <scope>NUCLEOTIDE SEQUENCE [LARGE SCALE GENOMIC DNA]</scope>
    <source>
        <strain evidence="8 9">CBS 123374</strain>
    </source>
</reference>
<dbReference type="EMBL" id="JBBWRZ010000010">
    <property type="protein sequence ID" value="KAK8227430.1"/>
    <property type="molecule type" value="Genomic_DNA"/>
</dbReference>
<keyword evidence="5" id="KW-0677">Repeat</keyword>
<organism evidence="8 9">
    <name type="scientific">Phyllosticta capitalensis</name>
    <dbReference type="NCBI Taxonomy" id="121624"/>
    <lineage>
        <taxon>Eukaryota</taxon>
        <taxon>Fungi</taxon>
        <taxon>Dikarya</taxon>
        <taxon>Ascomycota</taxon>
        <taxon>Pezizomycotina</taxon>
        <taxon>Dothideomycetes</taxon>
        <taxon>Dothideomycetes incertae sedis</taxon>
        <taxon>Botryosphaeriales</taxon>
        <taxon>Phyllostictaceae</taxon>
        <taxon>Phyllosticta</taxon>
    </lineage>
</organism>
<keyword evidence="4 6" id="KW-0853">WD repeat</keyword>
<evidence type="ECO:0000256" key="3">
    <source>
        <dbReference type="ARBA" id="ARBA00021132"/>
    </source>
</evidence>